<dbReference type="EMBL" id="JASPKZ010007689">
    <property type="protein sequence ID" value="KAJ9583043.1"/>
    <property type="molecule type" value="Genomic_DNA"/>
</dbReference>
<sequence length="65" mass="7463">IPIYLPIVFLSYSSSSWHHIFPHTMFFYFSPSSFCLAFAAGVLILLWFVFRAKCLDVSPTTANQQ</sequence>
<reference evidence="2" key="2">
    <citation type="submission" date="2023-05" db="EMBL/GenBank/DDBJ databases">
        <authorList>
            <person name="Fouks B."/>
        </authorList>
    </citation>
    <scope>NUCLEOTIDE SEQUENCE</scope>
    <source>
        <strain evidence="2">Stay&amp;Tobe</strain>
        <tissue evidence="2">Testes</tissue>
    </source>
</reference>
<organism evidence="2 3">
    <name type="scientific">Diploptera punctata</name>
    <name type="common">Pacific beetle cockroach</name>
    <dbReference type="NCBI Taxonomy" id="6984"/>
    <lineage>
        <taxon>Eukaryota</taxon>
        <taxon>Metazoa</taxon>
        <taxon>Ecdysozoa</taxon>
        <taxon>Arthropoda</taxon>
        <taxon>Hexapoda</taxon>
        <taxon>Insecta</taxon>
        <taxon>Pterygota</taxon>
        <taxon>Neoptera</taxon>
        <taxon>Polyneoptera</taxon>
        <taxon>Dictyoptera</taxon>
        <taxon>Blattodea</taxon>
        <taxon>Blaberoidea</taxon>
        <taxon>Blaberidae</taxon>
        <taxon>Diplopterinae</taxon>
        <taxon>Diploptera</taxon>
    </lineage>
</organism>
<proteinExistence type="predicted"/>
<reference evidence="2" key="1">
    <citation type="journal article" date="2023" name="IScience">
        <title>Live-bearing cockroach genome reveals convergent evolutionary mechanisms linked to viviparity in insects and beyond.</title>
        <authorList>
            <person name="Fouks B."/>
            <person name="Harrison M.C."/>
            <person name="Mikhailova A.A."/>
            <person name="Marchal E."/>
            <person name="English S."/>
            <person name="Carruthers M."/>
            <person name="Jennings E.C."/>
            <person name="Chiamaka E.L."/>
            <person name="Frigard R.A."/>
            <person name="Pippel M."/>
            <person name="Attardo G.M."/>
            <person name="Benoit J.B."/>
            <person name="Bornberg-Bauer E."/>
            <person name="Tobe S.S."/>
        </authorList>
    </citation>
    <scope>NUCLEOTIDE SEQUENCE</scope>
    <source>
        <strain evidence="2">Stay&amp;Tobe</strain>
    </source>
</reference>
<gene>
    <name evidence="2" type="ORF">L9F63_022608</name>
</gene>
<keyword evidence="3" id="KW-1185">Reference proteome</keyword>
<dbReference type="AlphaFoldDB" id="A0AAD7ZNM0"/>
<keyword evidence="1" id="KW-1133">Transmembrane helix</keyword>
<accession>A0AAD7ZNM0</accession>
<protein>
    <submittedName>
        <fullName evidence="2">Uncharacterized protein</fullName>
    </submittedName>
</protein>
<keyword evidence="1" id="KW-0472">Membrane</keyword>
<comment type="caution">
    <text evidence="2">The sequence shown here is derived from an EMBL/GenBank/DDBJ whole genome shotgun (WGS) entry which is preliminary data.</text>
</comment>
<name>A0AAD7ZNM0_DIPPU</name>
<feature type="non-terminal residue" evidence="2">
    <location>
        <position position="1"/>
    </location>
</feature>
<evidence type="ECO:0000313" key="2">
    <source>
        <dbReference type="EMBL" id="KAJ9583043.1"/>
    </source>
</evidence>
<feature type="transmembrane region" description="Helical" evidence="1">
    <location>
        <begin position="25"/>
        <end position="50"/>
    </location>
</feature>
<keyword evidence="1" id="KW-0812">Transmembrane</keyword>
<feature type="non-terminal residue" evidence="2">
    <location>
        <position position="65"/>
    </location>
</feature>
<evidence type="ECO:0000256" key="1">
    <source>
        <dbReference type="SAM" id="Phobius"/>
    </source>
</evidence>
<dbReference type="Proteomes" id="UP001233999">
    <property type="component" value="Unassembled WGS sequence"/>
</dbReference>
<evidence type="ECO:0000313" key="3">
    <source>
        <dbReference type="Proteomes" id="UP001233999"/>
    </source>
</evidence>